<name>A0A4P9XTN0_9FUNG</name>
<dbReference type="AlphaFoldDB" id="A0A4P9XTN0"/>
<evidence type="ECO:0000256" key="1">
    <source>
        <dbReference type="ARBA" id="ARBA00023117"/>
    </source>
</evidence>
<keyword evidence="5" id="KW-1185">Reference proteome</keyword>
<dbReference type="GO" id="GO:0006325">
    <property type="term" value="P:chromatin organization"/>
    <property type="evidence" value="ECO:0007669"/>
    <property type="project" value="UniProtKB-ARBA"/>
</dbReference>
<evidence type="ECO:0000313" key="4">
    <source>
        <dbReference type="EMBL" id="RKP09535.1"/>
    </source>
</evidence>
<dbReference type="PRINTS" id="PR00503">
    <property type="entry name" value="BROMODOMAIN"/>
</dbReference>
<dbReference type="PROSITE" id="PS50014">
    <property type="entry name" value="BROMODOMAIN_2"/>
    <property type="match status" value="1"/>
</dbReference>
<dbReference type="SMART" id="SM00297">
    <property type="entry name" value="BROMO"/>
    <property type="match status" value="1"/>
</dbReference>
<dbReference type="InterPro" id="IPR051831">
    <property type="entry name" value="Bromodomain_contain_prot"/>
</dbReference>
<feature type="non-terminal residue" evidence="4">
    <location>
        <position position="69"/>
    </location>
</feature>
<dbReference type="STRING" id="78915.A0A4P9XTN0"/>
<evidence type="ECO:0000313" key="5">
    <source>
        <dbReference type="Proteomes" id="UP000271241"/>
    </source>
</evidence>
<dbReference type="SUPFAM" id="SSF47370">
    <property type="entry name" value="Bromodomain"/>
    <property type="match status" value="1"/>
</dbReference>
<protein>
    <submittedName>
        <fullName evidence="4">Bromodomain-containing protein</fullName>
    </submittedName>
</protein>
<dbReference type="Gene3D" id="1.20.920.10">
    <property type="entry name" value="Bromodomain-like"/>
    <property type="match status" value="1"/>
</dbReference>
<sequence>FLQPVDTALVTDYLAVIHHPMDLGTMQQKVEQHIYMTLEEFREDIMRVCNNARIYNKPDTIYYREAERL</sequence>
<dbReference type="PANTHER" id="PTHR22881">
    <property type="entry name" value="BROMODOMAIN CONTAINING PROTEIN"/>
    <property type="match status" value="1"/>
</dbReference>
<accession>A0A4P9XTN0</accession>
<evidence type="ECO:0000259" key="3">
    <source>
        <dbReference type="PROSITE" id="PS50014"/>
    </source>
</evidence>
<evidence type="ECO:0000256" key="2">
    <source>
        <dbReference type="PROSITE-ProRule" id="PRU00035"/>
    </source>
</evidence>
<keyword evidence="1 2" id="KW-0103">Bromodomain</keyword>
<dbReference type="EMBL" id="KZ992506">
    <property type="protein sequence ID" value="RKP09535.1"/>
    <property type="molecule type" value="Genomic_DNA"/>
</dbReference>
<proteinExistence type="predicted"/>
<dbReference type="InterPro" id="IPR036427">
    <property type="entry name" value="Bromodomain-like_sf"/>
</dbReference>
<dbReference type="OrthoDB" id="21449at2759"/>
<dbReference type="PANTHER" id="PTHR22881:SF27">
    <property type="entry name" value="BROMODOMAIN CONTAINING 7_9"/>
    <property type="match status" value="1"/>
</dbReference>
<feature type="non-terminal residue" evidence="4">
    <location>
        <position position="1"/>
    </location>
</feature>
<gene>
    <name evidence="4" type="ORF">THASP1DRAFT_6118</name>
</gene>
<dbReference type="InterPro" id="IPR001487">
    <property type="entry name" value="Bromodomain"/>
</dbReference>
<feature type="domain" description="Bromo" evidence="3">
    <location>
        <begin position="1"/>
        <end position="63"/>
    </location>
</feature>
<dbReference type="Pfam" id="PF00439">
    <property type="entry name" value="Bromodomain"/>
    <property type="match status" value="1"/>
</dbReference>
<organism evidence="4 5">
    <name type="scientific">Thamnocephalis sphaerospora</name>
    <dbReference type="NCBI Taxonomy" id="78915"/>
    <lineage>
        <taxon>Eukaryota</taxon>
        <taxon>Fungi</taxon>
        <taxon>Fungi incertae sedis</taxon>
        <taxon>Zoopagomycota</taxon>
        <taxon>Zoopagomycotina</taxon>
        <taxon>Zoopagomycetes</taxon>
        <taxon>Zoopagales</taxon>
        <taxon>Sigmoideomycetaceae</taxon>
        <taxon>Thamnocephalis</taxon>
    </lineage>
</organism>
<dbReference type="Proteomes" id="UP000271241">
    <property type="component" value="Unassembled WGS sequence"/>
</dbReference>
<reference evidence="5" key="1">
    <citation type="journal article" date="2018" name="Nat. Microbiol.">
        <title>Leveraging single-cell genomics to expand the fungal tree of life.</title>
        <authorList>
            <person name="Ahrendt S.R."/>
            <person name="Quandt C.A."/>
            <person name="Ciobanu D."/>
            <person name="Clum A."/>
            <person name="Salamov A."/>
            <person name="Andreopoulos B."/>
            <person name="Cheng J.F."/>
            <person name="Woyke T."/>
            <person name="Pelin A."/>
            <person name="Henrissat B."/>
            <person name="Reynolds N.K."/>
            <person name="Benny G.L."/>
            <person name="Smith M.E."/>
            <person name="James T.Y."/>
            <person name="Grigoriev I.V."/>
        </authorList>
    </citation>
    <scope>NUCLEOTIDE SEQUENCE [LARGE SCALE GENOMIC DNA]</scope>
    <source>
        <strain evidence="5">RSA 1356</strain>
    </source>
</reference>